<feature type="chain" id="PRO_5046203711" description="GH16 domain-containing protein" evidence="2">
    <location>
        <begin position="26"/>
        <end position="362"/>
    </location>
</feature>
<dbReference type="PROSITE" id="PS51762">
    <property type="entry name" value="GH16_2"/>
    <property type="match status" value="1"/>
</dbReference>
<evidence type="ECO:0000256" key="2">
    <source>
        <dbReference type="SAM" id="SignalP"/>
    </source>
</evidence>
<reference evidence="5" key="1">
    <citation type="journal article" date="2019" name="Int. J. Syst. Evol. Microbiol.">
        <title>The Global Catalogue of Microorganisms (GCM) 10K type strain sequencing project: providing services to taxonomists for standard genome sequencing and annotation.</title>
        <authorList>
            <consortium name="The Broad Institute Genomics Platform"/>
            <consortium name="The Broad Institute Genome Sequencing Center for Infectious Disease"/>
            <person name="Wu L."/>
            <person name="Ma J."/>
        </authorList>
    </citation>
    <scope>NUCLEOTIDE SEQUENCE [LARGE SCALE GENOMIC DNA]</scope>
    <source>
        <strain evidence="5">CGMCC 1.13681</strain>
    </source>
</reference>
<dbReference type="Gene3D" id="2.60.120.200">
    <property type="match status" value="1"/>
</dbReference>
<keyword evidence="5" id="KW-1185">Reference proteome</keyword>
<name>A0ABW2GLG1_9ACTN</name>
<feature type="signal peptide" evidence="2">
    <location>
        <begin position="1"/>
        <end position="25"/>
    </location>
</feature>
<organism evidence="4 5">
    <name type="scientific">Streptomyces polyrhachis</name>
    <dbReference type="NCBI Taxonomy" id="1282885"/>
    <lineage>
        <taxon>Bacteria</taxon>
        <taxon>Bacillati</taxon>
        <taxon>Actinomycetota</taxon>
        <taxon>Actinomycetes</taxon>
        <taxon>Kitasatosporales</taxon>
        <taxon>Streptomycetaceae</taxon>
        <taxon>Streptomyces</taxon>
    </lineage>
</organism>
<dbReference type="InterPro" id="IPR000757">
    <property type="entry name" value="Beta-glucanase-like"/>
</dbReference>
<comment type="similarity">
    <text evidence="1">Belongs to the glycosyl hydrolase 16 family.</text>
</comment>
<gene>
    <name evidence="4" type="ORF">ACFQLX_22915</name>
</gene>
<dbReference type="PANTHER" id="PTHR10963">
    <property type="entry name" value="GLYCOSYL HYDROLASE-RELATED"/>
    <property type="match status" value="1"/>
</dbReference>
<evidence type="ECO:0000313" key="5">
    <source>
        <dbReference type="Proteomes" id="UP001596413"/>
    </source>
</evidence>
<dbReference type="SUPFAM" id="SSF49899">
    <property type="entry name" value="Concanavalin A-like lectins/glucanases"/>
    <property type="match status" value="1"/>
</dbReference>
<sequence>MKKSPVAALAAATLLVALCPGHAEAVERIARVSLTPTAARPGASVSTTLKTRSPTCVTVKKLGVSVRDALWNEVGSPRVSKDVRICPEGHSFTPSSRTFPAGTYTQFGWYVDNTGYHELEHSKFTVTGGGGRAAVPGGGKPVWAEEFNEPLTPGKRWTTTGISAYRYWNRNPDGGKLDWVDPDSVEVSGGVADFVARPAPQVLENGRRAWTTGLITTERSAEGFQVRTGDYVEARVQLPTSVGAWASVWTWKEGGGEIDILEYHADTPDLLEQCNHVRYSANFHRAPVPEPGEWTRIGVKLGKSSVDWYIDGALVYQDSRGVPEDWSAYPVMTLSLNAGTWHPAPRDLAPIHFKADYLRVYR</sequence>
<evidence type="ECO:0000259" key="3">
    <source>
        <dbReference type="PROSITE" id="PS51762"/>
    </source>
</evidence>
<proteinExistence type="inferred from homology"/>
<dbReference type="InterPro" id="IPR050546">
    <property type="entry name" value="Glycosyl_Hydrlase_16"/>
</dbReference>
<keyword evidence="2" id="KW-0732">Signal</keyword>
<evidence type="ECO:0000256" key="1">
    <source>
        <dbReference type="ARBA" id="ARBA00006865"/>
    </source>
</evidence>
<dbReference type="PANTHER" id="PTHR10963:SF55">
    <property type="entry name" value="GLYCOSIDE HYDROLASE FAMILY 16 PROTEIN"/>
    <property type="match status" value="1"/>
</dbReference>
<protein>
    <recommendedName>
        <fullName evidence="3">GH16 domain-containing protein</fullName>
    </recommendedName>
</protein>
<dbReference type="RefSeq" id="WP_386418033.1">
    <property type="nucleotide sequence ID" value="NZ_JBHSZO010000046.1"/>
</dbReference>
<evidence type="ECO:0000313" key="4">
    <source>
        <dbReference type="EMBL" id="MFC7220984.1"/>
    </source>
</evidence>
<feature type="domain" description="GH16" evidence="3">
    <location>
        <begin position="69"/>
        <end position="362"/>
    </location>
</feature>
<dbReference type="InterPro" id="IPR013320">
    <property type="entry name" value="ConA-like_dom_sf"/>
</dbReference>
<dbReference type="EMBL" id="JBHSZO010000046">
    <property type="protein sequence ID" value="MFC7220984.1"/>
    <property type="molecule type" value="Genomic_DNA"/>
</dbReference>
<comment type="caution">
    <text evidence="4">The sequence shown here is derived from an EMBL/GenBank/DDBJ whole genome shotgun (WGS) entry which is preliminary data.</text>
</comment>
<accession>A0ABW2GLG1</accession>
<dbReference type="Proteomes" id="UP001596413">
    <property type="component" value="Unassembled WGS sequence"/>
</dbReference>